<keyword evidence="1" id="KW-0677">Repeat</keyword>
<name>A0A8B6BK94_MYTGA</name>
<evidence type="ECO:0000259" key="4">
    <source>
        <dbReference type="Pfam" id="PF20720"/>
    </source>
</evidence>
<reference evidence="5" key="1">
    <citation type="submission" date="2018-11" db="EMBL/GenBank/DDBJ databases">
        <authorList>
            <person name="Alioto T."/>
            <person name="Alioto T."/>
        </authorList>
    </citation>
    <scope>NUCLEOTIDE SEQUENCE</scope>
</reference>
<dbReference type="SUPFAM" id="SSF48403">
    <property type="entry name" value="Ankyrin repeat"/>
    <property type="match status" value="1"/>
</dbReference>
<proteinExistence type="predicted"/>
<evidence type="ECO:0000256" key="1">
    <source>
        <dbReference type="ARBA" id="ARBA00022737"/>
    </source>
</evidence>
<keyword evidence="6" id="KW-1185">Reference proteome</keyword>
<protein>
    <recommendedName>
        <fullName evidence="4">Novel STAND NTPase 3 domain-containing protein</fullName>
    </recommendedName>
</protein>
<feature type="repeat" description="ANK" evidence="3">
    <location>
        <begin position="386"/>
        <end position="418"/>
    </location>
</feature>
<dbReference type="InterPro" id="IPR036770">
    <property type="entry name" value="Ankyrin_rpt-contain_sf"/>
</dbReference>
<organism evidence="5 6">
    <name type="scientific">Mytilus galloprovincialis</name>
    <name type="common">Mediterranean mussel</name>
    <dbReference type="NCBI Taxonomy" id="29158"/>
    <lineage>
        <taxon>Eukaryota</taxon>
        <taxon>Metazoa</taxon>
        <taxon>Spiralia</taxon>
        <taxon>Lophotrochozoa</taxon>
        <taxon>Mollusca</taxon>
        <taxon>Bivalvia</taxon>
        <taxon>Autobranchia</taxon>
        <taxon>Pteriomorphia</taxon>
        <taxon>Mytilida</taxon>
        <taxon>Mytiloidea</taxon>
        <taxon>Mytilidae</taxon>
        <taxon>Mytilinae</taxon>
        <taxon>Mytilus</taxon>
    </lineage>
</organism>
<dbReference type="InterPro" id="IPR049050">
    <property type="entry name" value="nSTAND3"/>
</dbReference>
<dbReference type="Pfam" id="PF12796">
    <property type="entry name" value="Ank_2"/>
    <property type="match status" value="2"/>
</dbReference>
<dbReference type="Gene3D" id="1.25.40.20">
    <property type="entry name" value="Ankyrin repeat-containing domain"/>
    <property type="match status" value="2"/>
</dbReference>
<dbReference type="SMART" id="SM00248">
    <property type="entry name" value="ANK"/>
    <property type="match status" value="5"/>
</dbReference>
<dbReference type="PROSITE" id="PS50297">
    <property type="entry name" value="ANK_REP_REGION"/>
    <property type="match status" value="4"/>
</dbReference>
<sequence length="517" mass="60155">MKEKEGYDVLPVTNPNDIIQFYNPNQKTLFVIDDFCGTYSINQSDLDNWESVMEQIKMLIENKLTKIIVACRLQVYQDEKFESLSIFRTSVCNLRTKDLCLSETEKTSIAEIYLKTKASEIIQYCDLYDFFPLLCKLYNESPEVNITEFFKNPFSVYETEINKLNKKGHYRKYCAMALCVMFNNNLKEEMFSEEINVETRKIIKETCEACRLDRGTSRLVLLDELNSLEHTFIKKEHGIFKTKHDKLFDFLAYYFGQKMIQCIIRNAHSVFIMQRFLLERKDYMDQFITIVPPKYHQMYMQRMIDDWSIGEVNCVFNNINLEIQEFRHTFLCYLKKVEMSLQRQLALKCDINSKGTALIGFCYYGYIPFIYWCIDHGGDVNLCNRRGGSPLLAASWNGHTETVKILLDNKADINKCTDNGISPLYTACHNNHIEIVKVLLDNKADINKCADNGISPLYIACHNNHIEIVKVLLDNKADINKCEDNGASPLYIACHNNHIEIVKVLLDNKADINKCAR</sequence>
<feature type="repeat" description="ANK" evidence="3">
    <location>
        <begin position="485"/>
        <end position="517"/>
    </location>
</feature>
<evidence type="ECO:0000256" key="2">
    <source>
        <dbReference type="ARBA" id="ARBA00023043"/>
    </source>
</evidence>
<dbReference type="PANTHER" id="PTHR24171">
    <property type="entry name" value="ANKYRIN REPEAT DOMAIN-CONTAINING PROTEIN 39-RELATED"/>
    <property type="match status" value="1"/>
</dbReference>
<dbReference type="OrthoDB" id="194358at2759"/>
<feature type="domain" description="Novel STAND NTPase 3" evidence="4">
    <location>
        <begin position="4"/>
        <end position="115"/>
    </location>
</feature>
<feature type="repeat" description="ANK" evidence="3">
    <location>
        <begin position="452"/>
        <end position="484"/>
    </location>
</feature>
<accession>A0A8B6BK94</accession>
<feature type="repeat" description="ANK" evidence="3">
    <location>
        <begin position="419"/>
        <end position="451"/>
    </location>
</feature>
<dbReference type="Proteomes" id="UP000596742">
    <property type="component" value="Unassembled WGS sequence"/>
</dbReference>
<comment type="caution">
    <text evidence="5">The sequence shown here is derived from an EMBL/GenBank/DDBJ whole genome shotgun (WGS) entry which is preliminary data.</text>
</comment>
<evidence type="ECO:0000313" key="6">
    <source>
        <dbReference type="Proteomes" id="UP000596742"/>
    </source>
</evidence>
<dbReference type="AlphaFoldDB" id="A0A8B6BK94"/>
<dbReference type="PROSITE" id="PS50088">
    <property type="entry name" value="ANK_REPEAT"/>
    <property type="match status" value="4"/>
</dbReference>
<dbReference type="InterPro" id="IPR002110">
    <property type="entry name" value="Ankyrin_rpt"/>
</dbReference>
<keyword evidence="2 3" id="KW-0040">ANK repeat</keyword>
<dbReference type="Pfam" id="PF20720">
    <property type="entry name" value="nSTAND3"/>
    <property type="match status" value="1"/>
</dbReference>
<evidence type="ECO:0000313" key="5">
    <source>
        <dbReference type="EMBL" id="VDH91544.1"/>
    </source>
</evidence>
<evidence type="ECO:0000256" key="3">
    <source>
        <dbReference type="PROSITE-ProRule" id="PRU00023"/>
    </source>
</evidence>
<dbReference type="EMBL" id="UYJE01000245">
    <property type="protein sequence ID" value="VDH91544.1"/>
    <property type="molecule type" value="Genomic_DNA"/>
</dbReference>
<dbReference type="PANTHER" id="PTHR24171:SF9">
    <property type="entry name" value="ANKYRIN REPEAT DOMAIN-CONTAINING PROTEIN 39"/>
    <property type="match status" value="1"/>
</dbReference>
<gene>
    <name evidence="5" type="ORF">MGAL_10B029434</name>
</gene>